<protein>
    <recommendedName>
        <fullName evidence="3">SpoIIAA-like</fullName>
    </recommendedName>
</protein>
<dbReference type="RefSeq" id="WP_073320542.1">
    <property type="nucleotide sequence ID" value="NZ_FQYP01000010.1"/>
</dbReference>
<proteinExistence type="predicted"/>
<dbReference type="Proteomes" id="UP000184432">
    <property type="component" value="Unassembled WGS sequence"/>
</dbReference>
<name>A0A1M6K661_9FLAO</name>
<dbReference type="AlphaFoldDB" id="A0A1M6K661"/>
<evidence type="ECO:0000313" key="2">
    <source>
        <dbReference type="Proteomes" id="UP000184432"/>
    </source>
</evidence>
<gene>
    <name evidence="1" type="ORF">SAMN04488508_11097</name>
</gene>
<dbReference type="EMBL" id="FQYP01000010">
    <property type="protein sequence ID" value="SHJ54476.1"/>
    <property type="molecule type" value="Genomic_DNA"/>
</dbReference>
<evidence type="ECO:0008006" key="3">
    <source>
        <dbReference type="Google" id="ProtNLM"/>
    </source>
</evidence>
<sequence length="137" mass="16154">MIENINTPLLNKHKIDIGWFYFYENFVIGNVNQGLDLNFDSGKKLYELIQHYYEGIKPFTYISQRVNSYSFKPTRIHGVEEYFPNLKGYAIVIYDPVNYKVAKLEETFTSMPTYVTDDLEDAITWSNKILSKEEVEE</sequence>
<dbReference type="OrthoDB" id="1144359at2"/>
<evidence type="ECO:0000313" key="1">
    <source>
        <dbReference type="EMBL" id="SHJ54476.1"/>
    </source>
</evidence>
<dbReference type="STRING" id="570521.SAMN04488508_11097"/>
<organism evidence="1 2">
    <name type="scientific">Aquimarina spongiae</name>
    <dbReference type="NCBI Taxonomy" id="570521"/>
    <lineage>
        <taxon>Bacteria</taxon>
        <taxon>Pseudomonadati</taxon>
        <taxon>Bacteroidota</taxon>
        <taxon>Flavobacteriia</taxon>
        <taxon>Flavobacteriales</taxon>
        <taxon>Flavobacteriaceae</taxon>
        <taxon>Aquimarina</taxon>
    </lineage>
</organism>
<accession>A0A1M6K661</accession>
<keyword evidence="2" id="KW-1185">Reference proteome</keyword>
<reference evidence="2" key="1">
    <citation type="submission" date="2016-11" db="EMBL/GenBank/DDBJ databases">
        <authorList>
            <person name="Varghese N."/>
            <person name="Submissions S."/>
        </authorList>
    </citation>
    <scope>NUCLEOTIDE SEQUENCE [LARGE SCALE GENOMIC DNA]</scope>
    <source>
        <strain evidence="2">DSM 22623</strain>
    </source>
</reference>